<dbReference type="Pfam" id="PF08305">
    <property type="entry name" value="NPCBM"/>
    <property type="match status" value="1"/>
</dbReference>
<feature type="signal peptide" evidence="1">
    <location>
        <begin position="1"/>
        <end position="26"/>
    </location>
</feature>
<dbReference type="InterPro" id="IPR008979">
    <property type="entry name" value="Galactose-bd-like_sf"/>
</dbReference>
<dbReference type="SUPFAM" id="SSF49785">
    <property type="entry name" value="Galactose-binding domain-like"/>
    <property type="match status" value="1"/>
</dbReference>
<dbReference type="OrthoDB" id="272011at2"/>
<gene>
    <name evidence="3" type="ORF">Pla8534_09210</name>
</gene>
<dbReference type="EMBL" id="CP036433">
    <property type="protein sequence ID" value="QDU93142.1"/>
    <property type="molecule type" value="Genomic_DNA"/>
</dbReference>
<protein>
    <submittedName>
        <fullName evidence="3">NPCBM/NEW2 domain protein</fullName>
    </submittedName>
</protein>
<proteinExistence type="predicted"/>
<name>A0A518DMU3_9BACT</name>
<dbReference type="SMART" id="SM00776">
    <property type="entry name" value="NPCBM"/>
    <property type="match status" value="1"/>
</dbReference>
<keyword evidence="4" id="KW-1185">Reference proteome</keyword>
<evidence type="ECO:0000313" key="3">
    <source>
        <dbReference type="EMBL" id="QDU93142.1"/>
    </source>
</evidence>
<organism evidence="3 4">
    <name type="scientific">Lignipirellula cremea</name>
    <dbReference type="NCBI Taxonomy" id="2528010"/>
    <lineage>
        <taxon>Bacteria</taxon>
        <taxon>Pseudomonadati</taxon>
        <taxon>Planctomycetota</taxon>
        <taxon>Planctomycetia</taxon>
        <taxon>Pirellulales</taxon>
        <taxon>Pirellulaceae</taxon>
        <taxon>Lignipirellula</taxon>
    </lineage>
</organism>
<dbReference type="Proteomes" id="UP000317648">
    <property type="component" value="Chromosome"/>
</dbReference>
<reference evidence="3 4" key="1">
    <citation type="submission" date="2019-02" db="EMBL/GenBank/DDBJ databases">
        <title>Deep-cultivation of Planctomycetes and their phenomic and genomic characterization uncovers novel biology.</title>
        <authorList>
            <person name="Wiegand S."/>
            <person name="Jogler M."/>
            <person name="Boedeker C."/>
            <person name="Pinto D."/>
            <person name="Vollmers J."/>
            <person name="Rivas-Marin E."/>
            <person name="Kohn T."/>
            <person name="Peeters S.H."/>
            <person name="Heuer A."/>
            <person name="Rast P."/>
            <person name="Oberbeckmann S."/>
            <person name="Bunk B."/>
            <person name="Jeske O."/>
            <person name="Meyerdierks A."/>
            <person name="Storesund J.E."/>
            <person name="Kallscheuer N."/>
            <person name="Luecker S."/>
            <person name="Lage O.M."/>
            <person name="Pohl T."/>
            <person name="Merkel B.J."/>
            <person name="Hornburger P."/>
            <person name="Mueller R.-W."/>
            <person name="Bruemmer F."/>
            <person name="Labrenz M."/>
            <person name="Spormann A.M."/>
            <person name="Op den Camp H."/>
            <person name="Overmann J."/>
            <person name="Amann R."/>
            <person name="Jetten M.S.M."/>
            <person name="Mascher T."/>
            <person name="Medema M.H."/>
            <person name="Devos D.P."/>
            <person name="Kaster A.-K."/>
            <person name="Ovreas L."/>
            <person name="Rohde M."/>
            <person name="Galperin M.Y."/>
            <person name="Jogler C."/>
        </authorList>
    </citation>
    <scope>NUCLEOTIDE SEQUENCE [LARGE SCALE GENOMIC DNA]</scope>
    <source>
        <strain evidence="3 4">Pla85_3_4</strain>
    </source>
</reference>
<evidence type="ECO:0000313" key="4">
    <source>
        <dbReference type="Proteomes" id="UP000317648"/>
    </source>
</evidence>
<dbReference type="RefSeq" id="WP_145049690.1">
    <property type="nucleotide sequence ID" value="NZ_CP036433.1"/>
</dbReference>
<keyword evidence="1" id="KW-0732">Signal</keyword>
<accession>A0A518DMU3</accession>
<dbReference type="InterPro" id="IPR013222">
    <property type="entry name" value="Glyco_hyd_98_carb-bd"/>
</dbReference>
<feature type="chain" id="PRO_5022184722" evidence="1">
    <location>
        <begin position="27"/>
        <end position="428"/>
    </location>
</feature>
<dbReference type="Gene3D" id="2.60.120.1060">
    <property type="entry name" value="NPCBM/NEW2 domain"/>
    <property type="match status" value="1"/>
</dbReference>
<dbReference type="AlphaFoldDB" id="A0A518DMU3"/>
<feature type="domain" description="Glycosyl hydrolase family 98 putative carbohydrate-binding module" evidence="2">
    <location>
        <begin position="274"/>
        <end position="428"/>
    </location>
</feature>
<evidence type="ECO:0000259" key="2">
    <source>
        <dbReference type="SMART" id="SM00776"/>
    </source>
</evidence>
<dbReference type="InterPro" id="IPR038637">
    <property type="entry name" value="NPCBM_sf"/>
</dbReference>
<evidence type="ECO:0000256" key="1">
    <source>
        <dbReference type="SAM" id="SignalP"/>
    </source>
</evidence>
<sequence length="428" mass="46537" precursor="true">MLPRKALSAALLTLGCFAATCVTAWAGIEVEVSQLSGEKVTGELLSLAPDHAVVKQDGAEVRLNYTDLIAITPVKKSSDAKGPESSVTIDLVDGSELRASSYTVSDSQAVAALRNGGQAETHTRSIRSVRFQSQKGDLIDQWTSIIDVEAKGDLIVVRKTTMVEVEDENGDKKTVTRDALDYLEGIVHDITAESVQFEFNGRKIDVNRSKLDGVVYYHPPGRELPDAMCQVDDLGGGAYRAKTLETDADQIHLVSVAGARLSLPLAAVQRFDFSSGKIAYLSDLDPDRIEWSPFFDPGPIAENLTRWNMPRRDISFDGASLQLAGKSYAKGLAIHSRTLLTYRLNGKFGRFLAKAGIDDSVGEGGNVELLIRGDGQDLYRGQLSGKDEQPVEIDLDITDVRRLTILVDFGEAGDIADHLDLCDARVKK</sequence>
<dbReference type="PROSITE" id="PS51257">
    <property type="entry name" value="PROKAR_LIPOPROTEIN"/>
    <property type="match status" value="1"/>
</dbReference>
<dbReference type="KEGG" id="lcre:Pla8534_09210"/>